<dbReference type="GO" id="GO:0009231">
    <property type="term" value="P:riboflavin biosynthetic process"/>
    <property type="evidence" value="ECO:0007669"/>
    <property type="project" value="InterPro"/>
</dbReference>
<comment type="caution">
    <text evidence="2">The sequence shown here is derived from an EMBL/GenBank/DDBJ whole genome shotgun (WGS) entry which is preliminary data.</text>
</comment>
<accession>A0A9D1X7I1</accession>
<proteinExistence type="predicted"/>
<dbReference type="PANTHER" id="PTHR38011">
    <property type="entry name" value="DIHYDROFOLATE REDUCTASE FAMILY PROTEIN (AFU_ORTHOLOGUE AFUA_8G06820)"/>
    <property type="match status" value="1"/>
</dbReference>
<dbReference type="AlphaFoldDB" id="A0A9D1X7I1"/>
<feature type="domain" description="Bacterial bifunctional deaminase-reductase C-terminal" evidence="1">
    <location>
        <begin position="4"/>
        <end position="162"/>
    </location>
</feature>
<evidence type="ECO:0000313" key="2">
    <source>
        <dbReference type="EMBL" id="HIX74283.1"/>
    </source>
</evidence>
<sequence>MRPIIIYIAMSLDGYIADINGGVTWLEGDGSGTVSMDSFFSFYETIDTVVLGWKTYHQIMTELSPEEWPYKGKQSYVFTHRKETDKQDIKFMNDDIIDSLDRWKTQPGKGIWICGGANIINQLLHAGKFDRLHISIIPIILGDGLPLFDKGKQDIPLKLIHSDSSNGITELIYEKRQQK</sequence>
<dbReference type="InterPro" id="IPR024072">
    <property type="entry name" value="DHFR-like_dom_sf"/>
</dbReference>
<organism evidence="2 3">
    <name type="scientific">Candidatus Parabacteroides intestinipullorum</name>
    <dbReference type="NCBI Taxonomy" id="2838723"/>
    <lineage>
        <taxon>Bacteria</taxon>
        <taxon>Pseudomonadati</taxon>
        <taxon>Bacteroidota</taxon>
        <taxon>Bacteroidia</taxon>
        <taxon>Bacteroidales</taxon>
        <taxon>Tannerellaceae</taxon>
        <taxon>Parabacteroides</taxon>
    </lineage>
</organism>
<gene>
    <name evidence="2" type="ORF">H9977_04500</name>
</gene>
<dbReference type="SUPFAM" id="SSF53597">
    <property type="entry name" value="Dihydrofolate reductase-like"/>
    <property type="match status" value="1"/>
</dbReference>
<dbReference type="PANTHER" id="PTHR38011:SF11">
    <property type="entry name" value="2,5-DIAMINO-6-RIBOSYLAMINO-4(3H)-PYRIMIDINONE 5'-PHOSPHATE REDUCTASE"/>
    <property type="match status" value="1"/>
</dbReference>
<name>A0A9D1X7I1_9BACT</name>
<dbReference type="Pfam" id="PF01872">
    <property type="entry name" value="RibD_C"/>
    <property type="match status" value="1"/>
</dbReference>
<dbReference type="InterPro" id="IPR002734">
    <property type="entry name" value="RibDG_C"/>
</dbReference>
<reference evidence="2" key="2">
    <citation type="submission" date="2021-04" db="EMBL/GenBank/DDBJ databases">
        <authorList>
            <person name="Gilroy R."/>
        </authorList>
    </citation>
    <scope>NUCLEOTIDE SEQUENCE</scope>
    <source>
        <strain evidence="2">ChiGjej6B6-14162</strain>
    </source>
</reference>
<protein>
    <submittedName>
        <fullName evidence="2">Dihydrofolate reductase family protein</fullName>
    </submittedName>
</protein>
<dbReference type="InterPro" id="IPR050765">
    <property type="entry name" value="Riboflavin_Biosynth_HTPR"/>
</dbReference>
<dbReference type="EMBL" id="DXEL01000034">
    <property type="protein sequence ID" value="HIX74283.1"/>
    <property type="molecule type" value="Genomic_DNA"/>
</dbReference>
<dbReference type="Gene3D" id="3.40.430.10">
    <property type="entry name" value="Dihydrofolate Reductase, subunit A"/>
    <property type="match status" value="1"/>
</dbReference>
<reference evidence="2" key="1">
    <citation type="journal article" date="2021" name="PeerJ">
        <title>Extensive microbial diversity within the chicken gut microbiome revealed by metagenomics and culture.</title>
        <authorList>
            <person name="Gilroy R."/>
            <person name="Ravi A."/>
            <person name="Getino M."/>
            <person name="Pursley I."/>
            <person name="Horton D.L."/>
            <person name="Alikhan N.F."/>
            <person name="Baker D."/>
            <person name="Gharbi K."/>
            <person name="Hall N."/>
            <person name="Watson M."/>
            <person name="Adriaenssens E.M."/>
            <person name="Foster-Nyarko E."/>
            <person name="Jarju S."/>
            <person name="Secka A."/>
            <person name="Antonio M."/>
            <person name="Oren A."/>
            <person name="Chaudhuri R.R."/>
            <person name="La Ragione R."/>
            <person name="Hildebrand F."/>
            <person name="Pallen M.J."/>
        </authorList>
    </citation>
    <scope>NUCLEOTIDE SEQUENCE</scope>
    <source>
        <strain evidence="2">ChiGjej6B6-14162</strain>
    </source>
</reference>
<dbReference type="GO" id="GO:0008703">
    <property type="term" value="F:5-amino-6-(5-phosphoribosylamino)uracil reductase activity"/>
    <property type="evidence" value="ECO:0007669"/>
    <property type="project" value="InterPro"/>
</dbReference>
<evidence type="ECO:0000259" key="1">
    <source>
        <dbReference type="Pfam" id="PF01872"/>
    </source>
</evidence>
<evidence type="ECO:0000313" key="3">
    <source>
        <dbReference type="Proteomes" id="UP000886740"/>
    </source>
</evidence>
<dbReference type="Proteomes" id="UP000886740">
    <property type="component" value="Unassembled WGS sequence"/>
</dbReference>